<feature type="compositionally biased region" description="Basic and acidic residues" evidence="2">
    <location>
        <begin position="992"/>
        <end position="1003"/>
    </location>
</feature>
<dbReference type="EMBL" id="CALNXK010000033">
    <property type="protein sequence ID" value="CAH3119309.1"/>
    <property type="molecule type" value="Genomic_DNA"/>
</dbReference>
<feature type="region of interest" description="Disordered" evidence="2">
    <location>
        <begin position="511"/>
        <end position="539"/>
    </location>
</feature>
<evidence type="ECO:0000256" key="1">
    <source>
        <dbReference type="SAM" id="Coils"/>
    </source>
</evidence>
<evidence type="ECO:0000259" key="3">
    <source>
        <dbReference type="SMART" id="SM01257"/>
    </source>
</evidence>
<feature type="region of interest" description="Disordered" evidence="2">
    <location>
        <begin position="354"/>
        <end position="375"/>
    </location>
</feature>
<dbReference type="Pfam" id="PF14722">
    <property type="entry name" value="KRAP_IP3R_bind"/>
    <property type="match status" value="1"/>
</dbReference>
<accession>A0ABN8NT12</accession>
<organism evidence="4 5">
    <name type="scientific">Porites lobata</name>
    <dbReference type="NCBI Taxonomy" id="104759"/>
    <lineage>
        <taxon>Eukaryota</taxon>
        <taxon>Metazoa</taxon>
        <taxon>Cnidaria</taxon>
        <taxon>Anthozoa</taxon>
        <taxon>Hexacorallia</taxon>
        <taxon>Scleractinia</taxon>
        <taxon>Fungiina</taxon>
        <taxon>Poritidae</taxon>
        <taxon>Porites</taxon>
    </lineage>
</organism>
<feature type="compositionally biased region" description="Basic and acidic residues" evidence="2">
    <location>
        <begin position="1016"/>
        <end position="1031"/>
    </location>
</feature>
<protein>
    <recommendedName>
        <fullName evidence="3">ITPR-interacting domain-containing protein</fullName>
    </recommendedName>
</protein>
<feature type="compositionally biased region" description="Basic and acidic residues" evidence="2">
    <location>
        <begin position="513"/>
        <end position="525"/>
    </location>
</feature>
<keyword evidence="1" id="KW-0175">Coiled coil</keyword>
<feature type="region of interest" description="Disordered" evidence="2">
    <location>
        <begin position="1"/>
        <end position="85"/>
    </location>
</feature>
<feature type="compositionally biased region" description="Polar residues" evidence="2">
    <location>
        <begin position="1"/>
        <end position="10"/>
    </location>
</feature>
<dbReference type="InterPro" id="IPR043444">
    <property type="entry name" value="TESPA1-like"/>
</dbReference>
<dbReference type="InterPro" id="IPR029325">
    <property type="entry name" value="ITPR-bd"/>
</dbReference>
<evidence type="ECO:0000313" key="5">
    <source>
        <dbReference type="Proteomes" id="UP001159405"/>
    </source>
</evidence>
<dbReference type="PANTHER" id="PTHR17469:SF15">
    <property type="entry name" value="ITPR-INTERACTING DOMAIN-CONTAINING PROTEIN"/>
    <property type="match status" value="1"/>
</dbReference>
<feature type="compositionally biased region" description="Low complexity" evidence="2">
    <location>
        <begin position="50"/>
        <end position="65"/>
    </location>
</feature>
<comment type="caution">
    <text evidence="4">The sequence shown here is derived from an EMBL/GenBank/DDBJ whole genome shotgun (WGS) entry which is preliminary data.</text>
</comment>
<feature type="coiled-coil region" evidence="1">
    <location>
        <begin position="896"/>
        <end position="954"/>
    </location>
</feature>
<name>A0ABN8NT12_9CNID</name>
<gene>
    <name evidence="4" type="ORF">PLOB_00027289</name>
</gene>
<dbReference type="Proteomes" id="UP001159405">
    <property type="component" value="Unassembled WGS sequence"/>
</dbReference>
<keyword evidence="5" id="KW-1185">Reference proteome</keyword>
<feature type="compositionally biased region" description="Polar residues" evidence="2">
    <location>
        <begin position="354"/>
        <end position="363"/>
    </location>
</feature>
<reference evidence="4 5" key="1">
    <citation type="submission" date="2022-05" db="EMBL/GenBank/DDBJ databases">
        <authorList>
            <consortium name="Genoscope - CEA"/>
            <person name="William W."/>
        </authorList>
    </citation>
    <scope>NUCLEOTIDE SEQUENCE [LARGE SCALE GENOMIC DNA]</scope>
</reference>
<proteinExistence type="predicted"/>
<feature type="domain" description="ITPR-interacting" evidence="3">
    <location>
        <begin position="96"/>
        <end position="240"/>
    </location>
</feature>
<feature type="region of interest" description="Disordered" evidence="2">
    <location>
        <begin position="450"/>
        <end position="489"/>
    </location>
</feature>
<feature type="region of interest" description="Disordered" evidence="2">
    <location>
        <begin position="984"/>
        <end position="1031"/>
    </location>
</feature>
<evidence type="ECO:0000313" key="4">
    <source>
        <dbReference type="EMBL" id="CAH3119309.1"/>
    </source>
</evidence>
<feature type="compositionally biased region" description="Basic and acidic residues" evidence="2">
    <location>
        <begin position="364"/>
        <end position="375"/>
    </location>
</feature>
<dbReference type="PANTHER" id="PTHR17469">
    <property type="entry name" value="SPERM SPECIFIC ANTIGEN 2-RELATED"/>
    <property type="match status" value="1"/>
</dbReference>
<dbReference type="SMART" id="SM01257">
    <property type="entry name" value="KRAP_IP3R_bind"/>
    <property type="match status" value="1"/>
</dbReference>
<evidence type="ECO:0000256" key="2">
    <source>
        <dbReference type="SAM" id="MobiDB-lite"/>
    </source>
</evidence>
<sequence length="1031" mass="114541">MDLISSNTGNGDVENPIYTDFDQKRQTSDHGSVFDSEDDLSLGADAQGFSTSSPPHFSPASSSISTGFHYESSVESSGDRDPGSERVIKKLVHVGRHISSDSLLSNVSDFSRTSNDVSSLLNAMTVDPEEFLSDLGFGEPDMRSRIPDRFLDSPSKARGIDVDTFRQSLDQDDVYGSPSLDSPAWSDPGSSRIPLRFITSPEPVNPVLSESCHSVPLISEPEEAPEDSFDLMRHLRLNKPTHSSKGMFLEPVTEELEVSSVGSGTVRTKISRKLSNEGTIVREESWEQPIAESEVLLSVPVVEKVEKGADSVDMDEKEVVVQFGNDSQIVINVESDEGVCVSIGEDFSTGDSTKLSSGAVNDNDSAREDTGITDHNENFISEDLLTKMDEDVKEFPPELRSPAHLSVASVVVQDSFELEEITNDDFNEKGCSRDPEPGLNVKSLRNCLTRENSGESSGFEEMPPDKESLTPNSSSPTLMPKRLSGDAHVTVSDARRPLTALLDPEILNLTSEKTQEGKQNLDENSPRASFAQRRTRSLTKQRPIDGEALAEWCYSPQSFAPVAPADDEARLRMKASHDTFTVESEPRFLECFTKEPAVVFSASSSDTWVGKTDVNYHSTPTLGEEKALLNAPGNSLNNTDLTSVEHVRSELQDNIDIANTESELRSNSKANEAVRDEESISLLTATTNVTLEHNFAADEKKIYKNMDNYSPARDSVNDTRQDTRLSRDLVAGKMEPLTLTGAFGACVEVNHKEDSEKALRKVDSEYQQHYLHEINVLEQSIQKYETALSSGGPLDELGASYSTKHMLARITEEMNAIQELRLMISSELDRMKHLLIERRDMLLAGVSSDSLGSEVSQKMADLLIEQSSLNTGLSKIGDELSIRRKASRRARIHFHIENAKKELKEERERCLQEFREEIKEALVRELSERFSSEIEFLRSEVRSKDALIEQLKKNQHREPREKELCCLELREGGHSGIVEDMESDEMDAMPGRIEELDVNDRNSEASNIKDLVTDEGDSRVGDRKTLEKQKS</sequence>